<accession>A0A1H6CE68</accession>
<dbReference type="Gene3D" id="3.40.50.720">
    <property type="entry name" value="NAD(P)-binding Rossmann-like Domain"/>
    <property type="match status" value="1"/>
</dbReference>
<feature type="domain" description="GFO/IDH/MocA-like oxidoreductase" evidence="2">
    <location>
        <begin position="131"/>
        <end position="265"/>
    </location>
</feature>
<evidence type="ECO:0000259" key="2">
    <source>
        <dbReference type="Pfam" id="PF22725"/>
    </source>
</evidence>
<dbReference type="Pfam" id="PF01408">
    <property type="entry name" value="GFO_IDH_MocA"/>
    <property type="match status" value="1"/>
</dbReference>
<evidence type="ECO:0000259" key="1">
    <source>
        <dbReference type="Pfam" id="PF01408"/>
    </source>
</evidence>
<keyword evidence="4" id="KW-1185">Reference proteome</keyword>
<dbReference type="PANTHER" id="PTHR43377:SF8">
    <property type="entry name" value="BLR3664 PROTEIN"/>
    <property type="match status" value="1"/>
</dbReference>
<dbReference type="SUPFAM" id="SSF51735">
    <property type="entry name" value="NAD(P)-binding Rossmann-fold domains"/>
    <property type="match status" value="1"/>
</dbReference>
<dbReference type="RefSeq" id="WP_103874489.1">
    <property type="nucleotide sequence ID" value="NZ_FNUY01000010.1"/>
</dbReference>
<dbReference type="PANTHER" id="PTHR43377">
    <property type="entry name" value="BILIVERDIN REDUCTASE A"/>
    <property type="match status" value="1"/>
</dbReference>
<dbReference type="Proteomes" id="UP000236743">
    <property type="component" value="Unassembled WGS sequence"/>
</dbReference>
<dbReference type="EMBL" id="FNUY01000010">
    <property type="protein sequence ID" value="SEG71310.1"/>
    <property type="molecule type" value="Genomic_DNA"/>
</dbReference>
<dbReference type="Pfam" id="PF22725">
    <property type="entry name" value="GFO_IDH_MocA_C3"/>
    <property type="match status" value="1"/>
</dbReference>
<dbReference type="InterPro" id="IPR051450">
    <property type="entry name" value="Gfo/Idh/MocA_Oxidoreductases"/>
</dbReference>
<feature type="domain" description="Gfo/Idh/MocA-like oxidoreductase N-terminal" evidence="1">
    <location>
        <begin position="5"/>
        <end position="122"/>
    </location>
</feature>
<dbReference type="AlphaFoldDB" id="A0A1H6CE68"/>
<name>A0A1H6CE68_9HYPH</name>
<dbReference type="OrthoDB" id="9792935at2"/>
<proteinExistence type="predicted"/>
<gene>
    <name evidence="3" type="ORF">SAMN04488115_11014</name>
</gene>
<organism evidence="3 4">
    <name type="scientific">Bosea lathyri</name>
    <dbReference type="NCBI Taxonomy" id="1036778"/>
    <lineage>
        <taxon>Bacteria</taxon>
        <taxon>Pseudomonadati</taxon>
        <taxon>Pseudomonadota</taxon>
        <taxon>Alphaproteobacteria</taxon>
        <taxon>Hyphomicrobiales</taxon>
        <taxon>Boseaceae</taxon>
        <taxon>Bosea</taxon>
    </lineage>
</organism>
<dbReference type="InterPro" id="IPR000683">
    <property type="entry name" value="Gfo/Idh/MocA-like_OxRdtase_N"/>
</dbReference>
<dbReference type="InterPro" id="IPR036291">
    <property type="entry name" value="NAD(P)-bd_dom_sf"/>
</dbReference>
<protein>
    <submittedName>
        <fullName evidence="3">Predicted dehydrogenase</fullName>
    </submittedName>
</protein>
<reference evidence="3 4" key="1">
    <citation type="submission" date="2016-10" db="EMBL/GenBank/DDBJ databases">
        <authorList>
            <person name="de Groot N.N."/>
        </authorList>
    </citation>
    <scope>NUCLEOTIDE SEQUENCE [LARGE SCALE GENOMIC DNA]</scope>
    <source>
        <strain evidence="3 4">DSM 26656</strain>
    </source>
</reference>
<dbReference type="SUPFAM" id="SSF55347">
    <property type="entry name" value="Glyceraldehyde-3-phosphate dehydrogenase-like, C-terminal domain"/>
    <property type="match status" value="1"/>
</dbReference>
<dbReference type="Gene3D" id="3.30.360.10">
    <property type="entry name" value="Dihydrodipicolinate Reductase, domain 2"/>
    <property type="match status" value="1"/>
</dbReference>
<dbReference type="InterPro" id="IPR055170">
    <property type="entry name" value="GFO_IDH_MocA-like_dom"/>
</dbReference>
<evidence type="ECO:0000313" key="3">
    <source>
        <dbReference type="EMBL" id="SEG71310.1"/>
    </source>
</evidence>
<dbReference type="GO" id="GO:0000166">
    <property type="term" value="F:nucleotide binding"/>
    <property type="evidence" value="ECO:0007669"/>
    <property type="project" value="InterPro"/>
</dbReference>
<sequence length="353" mass="37750">MTAPLKIALVGAGLIGRAHLERLIASSECDCAAICDPTDAAKALAAERDLPWFPSQREMLEAMKPDGAIIATPNALHVPGSIDCLEAGVPVLVEKPLAETVAAAQRLVEAQARTGVAVLAGHHRRHNPIVKAARRIVREGGIGRLVAVNSLFLIRKPDDYFDVAWRREAGGGPVLINLIHDIDNLRFICGEIDAVQAMTSNATRGFSVEDTAALTFRFANGALGTATVSDVTPAPWSWELSSGENKAYPQRDGHCYLIAGSEGSLSLPKLDLWRYEGRQGWWEPLLQESLAVAPVEPLAEQLRHFCAVIRGQEQPITDAADAARTLAVVEAVGEAARHGGLATVKHQAKAQAA</sequence>
<evidence type="ECO:0000313" key="4">
    <source>
        <dbReference type="Proteomes" id="UP000236743"/>
    </source>
</evidence>